<comment type="caution">
    <text evidence="3">The sequence shown here is derived from an EMBL/GenBank/DDBJ whole genome shotgun (WGS) entry which is preliminary data.</text>
</comment>
<protein>
    <submittedName>
        <fullName evidence="3">Short chain dehydrogenase reductase</fullName>
    </submittedName>
</protein>
<sequence length="300" mass="32006">MDSLPADHLAKSVQFTPRLHYDVYQAIEPGNPELSLAGKVVMVTGASRGIGSRGIVPSLAKAGASGIILAATNAEKLKAVESSVQEINSSSQTLIVASDVSKEESVVNLFNVAVEVFGRVDVLVHNAGVMGELSNIHEADPEAWWRSFEVNTFGTFLVCKHFLKIQPASKGPGTIVFITSAAGWQSNPLMSGYSGGKLAAQKLLGDIAAGYPNVNTFSVEPGLVETDMLSPAFKKFNLSSPGLVGGTVVWLISDQAKFLSGRAISANWDVEDLADKREEIMKEDLLTIAMRGKFGAQHFQ</sequence>
<evidence type="ECO:0000313" key="3">
    <source>
        <dbReference type="EMBL" id="KZL76486.1"/>
    </source>
</evidence>
<organism evidence="3 4">
    <name type="scientific">Colletotrichum tofieldiae</name>
    <dbReference type="NCBI Taxonomy" id="708197"/>
    <lineage>
        <taxon>Eukaryota</taxon>
        <taxon>Fungi</taxon>
        <taxon>Dikarya</taxon>
        <taxon>Ascomycota</taxon>
        <taxon>Pezizomycotina</taxon>
        <taxon>Sordariomycetes</taxon>
        <taxon>Hypocreomycetidae</taxon>
        <taxon>Glomerellales</taxon>
        <taxon>Glomerellaceae</taxon>
        <taxon>Colletotrichum</taxon>
        <taxon>Colletotrichum spaethianum species complex</taxon>
    </lineage>
</organism>
<accession>A0A166XD66</accession>
<dbReference type="Gene3D" id="3.40.50.720">
    <property type="entry name" value="NAD(P)-binding Rossmann-like Domain"/>
    <property type="match status" value="1"/>
</dbReference>
<dbReference type="PANTHER" id="PTHR42760:SF37">
    <property type="entry name" value="CLAVALDEHYDE DEHYDROGENASE"/>
    <property type="match status" value="1"/>
</dbReference>
<dbReference type="InterPro" id="IPR002347">
    <property type="entry name" value="SDR_fam"/>
</dbReference>
<dbReference type="Proteomes" id="UP000076552">
    <property type="component" value="Unassembled WGS sequence"/>
</dbReference>
<dbReference type="PANTHER" id="PTHR42760">
    <property type="entry name" value="SHORT-CHAIN DEHYDROGENASES/REDUCTASES FAMILY MEMBER"/>
    <property type="match status" value="1"/>
</dbReference>
<dbReference type="SUPFAM" id="SSF51735">
    <property type="entry name" value="NAD(P)-binding Rossmann-fold domains"/>
    <property type="match status" value="1"/>
</dbReference>
<dbReference type="STRING" id="708197.A0A166XD66"/>
<name>A0A166XD66_9PEZI</name>
<keyword evidence="4" id="KW-1185">Reference proteome</keyword>
<keyword evidence="2" id="KW-0560">Oxidoreductase</keyword>
<evidence type="ECO:0000256" key="2">
    <source>
        <dbReference type="ARBA" id="ARBA00023002"/>
    </source>
</evidence>
<dbReference type="GO" id="GO:0016616">
    <property type="term" value="F:oxidoreductase activity, acting on the CH-OH group of donors, NAD or NADP as acceptor"/>
    <property type="evidence" value="ECO:0007669"/>
    <property type="project" value="TreeGrafter"/>
</dbReference>
<dbReference type="PRINTS" id="PR00081">
    <property type="entry name" value="GDHRDH"/>
</dbReference>
<proteinExistence type="inferred from homology"/>
<evidence type="ECO:0000313" key="4">
    <source>
        <dbReference type="Proteomes" id="UP000076552"/>
    </source>
</evidence>
<gene>
    <name evidence="3" type="ORF">CT0861_00819</name>
</gene>
<dbReference type="CDD" id="cd05233">
    <property type="entry name" value="SDR_c"/>
    <property type="match status" value="1"/>
</dbReference>
<reference evidence="3 4" key="1">
    <citation type="submission" date="2015-06" db="EMBL/GenBank/DDBJ databases">
        <title>Survival trade-offs in plant roots during colonization by closely related pathogenic and mutualistic fungi.</title>
        <authorList>
            <person name="Hacquard S."/>
            <person name="Kracher B."/>
            <person name="Hiruma K."/>
            <person name="Weinman A."/>
            <person name="Muench P."/>
            <person name="Garrido Oter R."/>
            <person name="Ver Loren van Themaat E."/>
            <person name="Dallerey J.-F."/>
            <person name="Damm U."/>
            <person name="Henrissat B."/>
            <person name="Lespinet O."/>
            <person name="Thon M."/>
            <person name="Kemen E."/>
            <person name="McHardy A.C."/>
            <person name="Schulze-Lefert P."/>
            <person name="O'Connell R.J."/>
        </authorList>
    </citation>
    <scope>NUCLEOTIDE SEQUENCE [LARGE SCALE GENOMIC DNA]</scope>
    <source>
        <strain evidence="3 4">0861</strain>
    </source>
</reference>
<dbReference type="EMBL" id="LFIV01000014">
    <property type="protein sequence ID" value="KZL76486.1"/>
    <property type="molecule type" value="Genomic_DNA"/>
</dbReference>
<dbReference type="Pfam" id="PF00106">
    <property type="entry name" value="adh_short"/>
    <property type="match status" value="1"/>
</dbReference>
<dbReference type="InterPro" id="IPR036291">
    <property type="entry name" value="NAD(P)-bd_dom_sf"/>
</dbReference>
<comment type="similarity">
    <text evidence="1">Belongs to the short-chain dehydrogenases/reductases (SDR) family.</text>
</comment>
<evidence type="ECO:0000256" key="1">
    <source>
        <dbReference type="ARBA" id="ARBA00006484"/>
    </source>
</evidence>
<dbReference type="AlphaFoldDB" id="A0A166XD66"/>